<feature type="non-terminal residue" evidence="1">
    <location>
        <position position="1"/>
    </location>
</feature>
<dbReference type="EMBL" id="JBFRCH010000085">
    <property type="protein sequence ID" value="MEX3937854.1"/>
    <property type="molecule type" value="Genomic_DNA"/>
</dbReference>
<protein>
    <submittedName>
        <fullName evidence="1">Uncharacterized protein</fullName>
    </submittedName>
</protein>
<evidence type="ECO:0000313" key="2">
    <source>
        <dbReference type="Proteomes" id="UP001558850"/>
    </source>
</evidence>
<evidence type="ECO:0000313" key="1">
    <source>
        <dbReference type="EMBL" id="MEX3937854.1"/>
    </source>
</evidence>
<reference evidence="1" key="1">
    <citation type="submission" date="2024-07" db="EMBL/GenBank/DDBJ databases">
        <title>A survey of Mimosa microsymbionts across Brazilian biomes reveals a high diversity of Paraburkholderia nodulating endemic species, but also that Cupriavidus is common as a symbiont of widespread species.</title>
        <authorList>
            <person name="Rouws L."/>
            <person name="Barauna A."/>
            <person name="Beukes C."/>
            <person name="Rouws J.R.C."/>
            <person name="De Faria S.M."/>
            <person name="Gross E."/>
            <person name="Bueno Dos Reis Junior F."/>
            <person name="Simon M.F."/>
            <person name="Maluk M."/>
            <person name="Odee D.W."/>
            <person name="Kenicer G."/>
            <person name="Young J.P.W."/>
            <person name="Reis V.M."/>
            <person name="Zilli J."/>
            <person name="James E.K."/>
        </authorList>
    </citation>
    <scope>NUCLEOTIDE SEQUENCE</scope>
    <source>
        <strain evidence="1">EG181B</strain>
    </source>
</reference>
<dbReference type="Proteomes" id="UP001558850">
    <property type="component" value="Unassembled WGS sequence"/>
</dbReference>
<comment type="caution">
    <text evidence="1">The sequence shown here is derived from an EMBL/GenBank/DDBJ whole genome shotgun (WGS) entry which is preliminary data.</text>
</comment>
<name>A0ACC6UDX3_9BURK</name>
<accession>A0ACC6UDX3</accession>
<sequence length="494" mass="53500">PDGIELGTRGAIRLRSAGLSKTGPTQLDLGGAAFAPKFVPFKTDCEVWRTNLNSVPPPAVAPAPEATQWPQGTANSGAVQSAPPAPAPAPEGAATAAPQAPGGQQDAATDADTESSSSAGGFFSRLFDRSTIHVHENDPANAPKDIKLPSDSDGKDGNNYVTDPIQLANPSPCNWAMPDFDLVYQHRMEIAPYFPWEDEHTHYLKPNGDWVLMGSDGSAYPTKFNVEYDDQMKTLTASVKVGVFLKDLYEIDPATSEPKKLPNGSNKSVPYDSTANGANSKNDPNLPGFRTVGRDKTDYDFLAKSSTIAETLNQNSYKLILDGCSKGAACGCRISVKFKVAFVVLKSQADPQTAECNKVINLYPYASRDDSANWGEVGARFDLKKGGYVAFGADYTAAHECGHLFNLPDEYYSAAGAVHEQYVVEQQLQFAKGHLLAGASTWQIDSQINLMGHGARTKVASGVKPTIPPYYMEYLRRWMTQYTNKKWRIGIQGK</sequence>
<organism evidence="1 2">
    <name type="scientific">Paraburkholderia phymatum</name>
    <dbReference type="NCBI Taxonomy" id="148447"/>
    <lineage>
        <taxon>Bacteria</taxon>
        <taxon>Pseudomonadati</taxon>
        <taxon>Pseudomonadota</taxon>
        <taxon>Betaproteobacteria</taxon>
        <taxon>Burkholderiales</taxon>
        <taxon>Burkholderiaceae</taxon>
        <taxon>Paraburkholderia</taxon>
    </lineage>
</organism>
<proteinExistence type="predicted"/>
<keyword evidence="2" id="KW-1185">Reference proteome</keyword>
<gene>
    <name evidence="1" type="ORF">AB4Y32_40205</name>
</gene>